<dbReference type="Pfam" id="PF10551">
    <property type="entry name" value="MULE"/>
    <property type="match status" value="1"/>
</dbReference>
<evidence type="ECO:0000259" key="2">
    <source>
        <dbReference type="Pfam" id="PF26130"/>
    </source>
</evidence>
<reference evidence="4" key="1">
    <citation type="submission" date="2024-07" db="EMBL/GenBank/DDBJ databases">
        <title>Two chromosome-level genome assemblies of Korean endemic species Abeliophyllum distichum and Forsythia ovata (Oleaceae).</title>
        <authorList>
            <person name="Jang H."/>
        </authorList>
    </citation>
    <scope>NUCLEOTIDE SEQUENCE [LARGE SCALE GENOMIC DNA]</scope>
</reference>
<dbReference type="PANTHER" id="PTHR31973:SF199">
    <property type="entry name" value="SWIM-TYPE DOMAIN-CONTAINING PROTEIN"/>
    <property type="match status" value="1"/>
</dbReference>
<dbReference type="InterPro" id="IPR058594">
    <property type="entry name" value="PB1-like_dom_pln"/>
</dbReference>
<proteinExistence type="predicted"/>
<dbReference type="PANTHER" id="PTHR31973">
    <property type="entry name" value="POLYPROTEIN, PUTATIVE-RELATED"/>
    <property type="match status" value="1"/>
</dbReference>
<dbReference type="InterPro" id="IPR018289">
    <property type="entry name" value="MULE_transposase_dom"/>
</dbReference>
<feature type="domain" description="MULE transposase" evidence="1">
    <location>
        <begin position="143"/>
        <end position="238"/>
    </location>
</feature>
<keyword evidence="4" id="KW-1185">Reference proteome</keyword>
<dbReference type="EMBL" id="JBFOLK010000002">
    <property type="protein sequence ID" value="KAL2532005.1"/>
    <property type="molecule type" value="Genomic_DNA"/>
</dbReference>
<evidence type="ECO:0008006" key="5">
    <source>
        <dbReference type="Google" id="ProtNLM"/>
    </source>
</evidence>
<dbReference type="Pfam" id="PF26130">
    <property type="entry name" value="PB1-like"/>
    <property type="match status" value="1"/>
</dbReference>
<gene>
    <name evidence="3" type="ORF">Adt_05356</name>
</gene>
<accession>A0ABD1V3U8</accession>
<feature type="domain" description="PB1-like" evidence="2">
    <location>
        <begin position="19"/>
        <end position="106"/>
    </location>
</feature>
<comment type="caution">
    <text evidence="3">The sequence shown here is derived from an EMBL/GenBank/DDBJ whole genome shotgun (WGS) entry which is preliminary data.</text>
</comment>
<evidence type="ECO:0000259" key="1">
    <source>
        <dbReference type="Pfam" id="PF10551"/>
    </source>
</evidence>
<evidence type="ECO:0000313" key="4">
    <source>
        <dbReference type="Proteomes" id="UP001604336"/>
    </source>
</evidence>
<evidence type="ECO:0000313" key="3">
    <source>
        <dbReference type="EMBL" id="KAL2532005.1"/>
    </source>
</evidence>
<sequence length="445" mass="51877">MVARLRGQNPAQVYGENTNQFTIAWHYGGRFFVKPNNVKYKHGKVEYIDYADVDDFKKLTVDMVAMFMRYLGYKLPVGVLYKRKRMSLLNELVRIKNMEDVKIMLDGVNSTVALERNEQEFKRLYVCLAACKVGFLGGYRKVIGLHGCFLKSEYGGQLLSTVGIDGNNAMFPIAYVVVDTENEKNWTWFLSLLRCDLHISNPFQWTFISDKQKGLMQAVRTLFEESEHKTYVRHLYKNFKLIHKGMLLKHTLWNAVRATNVPMWQKEMEVLKELNTEAFEWLAAKPVHQWSRSYFRESQKCDILLNNLFEAFNSSIVNAWEKPILAMLEQIRFNLMIRMVNKKEEPAKWKTNVGPRIEKVIDKHRKSLRYESITVKFFPVHIIMSFESITAQHFLLNIGIFMQLTLEIKDLKSGTSTMVTSIQWTSWRKHALVGVGNSLECHVGT</sequence>
<name>A0ABD1V3U8_9LAMI</name>
<dbReference type="Proteomes" id="UP001604336">
    <property type="component" value="Unassembled WGS sequence"/>
</dbReference>
<protein>
    <recommendedName>
        <fullName evidence="5">MULE transposase domain-containing protein</fullName>
    </recommendedName>
</protein>
<dbReference type="AlphaFoldDB" id="A0ABD1V3U8"/>
<organism evidence="3 4">
    <name type="scientific">Abeliophyllum distichum</name>
    <dbReference type="NCBI Taxonomy" id="126358"/>
    <lineage>
        <taxon>Eukaryota</taxon>
        <taxon>Viridiplantae</taxon>
        <taxon>Streptophyta</taxon>
        <taxon>Embryophyta</taxon>
        <taxon>Tracheophyta</taxon>
        <taxon>Spermatophyta</taxon>
        <taxon>Magnoliopsida</taxon>
        <taxon>eudicotyledons</taxon>
        <taxon>Gunneridae</taxon>
        <taxon>Pentapetalae</taxon>
        <taxon>asterids</taxon>
        <taxon>lamiids</taxon>
        <taxon>Lamiales</taxon>
        <taxon>Oleaceae</taxon>
        <taxon>Forsythieae</taxon>
        <taxon>Abeliophyllum</taxon>
    </lineage>
</organism>